<dbReference type="SUPFAM" id="SSF53850">
    <property type="entry name" value="Periplasmic binding protein-like II"/>
    <property type="match status" value="1"/>
</dbReference>
<evidence type="ECO:0000313" key="7">
    <source>
        <dbReference type="Proteomes" id="UP000675781"/>
    </source>
</evidence>
<keyword evidence="3" id="KW-0238">DNA-binding</keyword>
<dbReference type="CDD" id="cd08414">
    <property type="entry name" value="PBP2_LTTR_aromatics_like"/>
    <property type="match status" value="1"/>
</dbReference>
<keyword evidence="2" id="KW-0805">Transcription regulation</keyword>
<keyword evidence="7" id="KW-1185">Reference proteome</keyword>
<dbReference type="InterPro" id="IPR036390">
    <property type="entry name" value="WH_DNA-bd_sf"/>
</dbReference>
<dbReference type="PRINTS" id="PR00039">
    <property type="entry name" value="HTHLYSR"/>
</dbReference>
<dbReference type="GO" id="GO:0032993">
    <property type="term" value="C:protein-DNA complex"/>
    <property type="evidence" value="ECO:0007669"/>
    <property type="project" value="TreeGrafter"/>
</dbReference>
<feature type="domain" description="HTH lysR-type" evidence="5">
    <location>
        <begin position="1"/>
        <end position="58"/>
    </location>
</feature>
<dbReference type="PROSITE" id="PS50931">
    <property type="entry name" value="HTH_LYSR"/>
    <property type="match status" value="1"/>
</dbReference>
<name>A0A941EW52_9ACTN</name>
<protein>
    <submittedName>
        <fullName evidence="6">LysR family transcriptional regulator</fullName>
    </submittedName>
</protein>
<dbReference type="Gene3D" id="3.40.190.10">
    <property type="entry name" value="Periplasmic binding protein-like II"/>
    <property type="match status" value="2"/>
</dbReference>
<proteinExistence type="inferred from homology"/>
<evidence type="ECO:0000256" key="3">
    <source>
        <dbReference type="ARBA" id="ARBA00023125"/>
    </source>
</evidence>
<dbReference type="Gene3D" id="1.10.10.10">
    <property type="entry name" value="Winged helix-like DNA-binding domain superfamily/Winged helix DNA-binding domain"/>
    <property type="match status" value="1"/>
</dbReference>
<reference evidence="6" key="1">
    <citation type="submission" date="2021-04" db="EMBL/GenBank/DDBJ databases">
        <title>Genome based classification of Actinospica acidithermotolerans sp. nov., an actinobacterium isolated from an Indonesian hot spring.</title>
        <authorList>
            <person name="Kusuma A.B."/>
            <person name="Putra K.E."/>
            <person name="Nafisah S."/>
            <person name="Loh J."/>
            <person name="Nouioui I."/>
            <person name="Goodfellow M."/>
        </authorList>
    </citation>
    <scope>NUCLEOTIDE SEQUENCE</scope>
    <source>
        <strain evidence="6">CSCA 57</strain>
    </source>
</reference>
<evidence type="ECO:0000256" key="4">
    <source>
        <dbReference type="ARBA" id="ARBA00023163"/>
    </source>
</evidence>
<evidence type="ECO:0000256" key="1">
    <source>
        <dbReference type="ARBA" id="ARBA00009437"/>
    </source>
</evidence>
<dbReference type="FunFam" id="1.10.10.10:FF:000001">
    <property type="entry name" value="LysR family transcriptional regulator"/>
    <property type="match status" value="1"/>
</dbReference>
<keyword evidence="4" id="KW-0804">Transcription</keyword>
<organism evidence="6 7">
    <name type="scientific">Actinospica durhamensis</name>
    <dbReference type="NCBI Taxonomy" id="1508375"/>
    <lineage>
        <taxon>Bacteria</taxon>
        <taxon>Bacillati</taxon>
        <taxon>Actinomycetota</taxon>
        <taxon>Actinomycetes</taxon>
        <taxon>Catenulisporales</taxon>
        <taxon>Actinospicaceae</taxon>
        <taxon>Actinospica</taxon>
    </lineage>
</organism>
<dbReference type="Proteomes" id="UP000675781">
    <property type="component" value="Unassembled WGS sequence"/>
</dbReference>
<dbReference type="PANTHER" id="PTHR30346">
    <property type="entry name" value="TRANSCRIPTIONAL DUAL REGULATOR HCAR-RELATED"/>
    <property type="match status" value="1"/>
</dbReference>
<accession>A0A941EW52</accession>
<evidence type="ECO:0000256" key="2">
    <source>
        <dbReference type="ARBA" id="ARBA00023015"/>
    </source>
</evidence>
<dbReference type="PANTHER" id="PTHR30346:SF0">
    <property type="entry name" value="HCA OPERON TRANSCRIPTIONAL ACTIVATOR HCAR"/>
    <property type="match status" value="1"/>
</dbReference>
<dbReference type="SUPFAM" id="SSF46785">
    <property type="entry name" value="Winged helix' DNA-binding domain"/>
    <property type="match status" value="1"/>
</dbReference>
<dbReference type="InterPro" id="IPR005119">
    <property type="entry name" value="LysR_subst-bd"/>
</dbReference>
<comment type="similarity">
    <text evidence="1">Belongs to the LysR transcriptional regulatory family.</text>
</comment>
<dbReference type="InterPro" id="IPR036388">
    <property type="entry name" value="WH-like_DNA-bd_sf"/>
</dbReference>
<comment type="caution">
    <text evidence="6">The sequence shown here is derived from an EMBL/GenBank/DDBJ whole genome shotgun (WGS) entry which is preliminary data.</text>
</comment>
<dbReference type="GO" id="GO:0003677">
    <property type="term" value="F:DNA binding"/>
    <property type="evidence" value="ECO:0007669"/>
    <property type="project" value="UniProtKB-KW"/>
</dbReference>
<dbReference type="EMBL" id="JAGSOG010000206">
    <property type="protein sequence ID" value="MBR7837457.1"/>
    <property type="molecule type" value="Genomic_DNA"/>
</dbReference>
<gene>
    <name evidence="6" type="ORF">KDL01_29530</name>
</gene>
<evidence type="ECO:0000313" key="6">
    <source>
        <dbReference type="EMBL" id="MBR7837457.1"/>
    </source>
</evidence>
<dbReference type="GO" id="GO:0003700">
    <property type="term" value="F:DNA-binding transcription factor activity"/>
    <property type="evidence" value="ECO:0007669"/>
    <property type="project" value="InterPro"/>
</dbReference>
<sequence length="297" mass="32736">MHSRDLRYFVAVAEELHFTRAAERLFISQPALSKQIRLLEKALGADLFERDRRAVALTEAGRTLLPQARRMLEVWDEAQAALARLEAARGARLVIGMSTSPGRGGMLPAIRSRFAAEFPQAKLELRQLPWQDPTAGLADATSDLAFIWLPVPDAERYRWLVMATEPRHVALPLGHPLATRDTVKLADLLDEPFLALPESAGPLRAYWLALDERAERPPRIGAVVHNPDETYEALVDGRGLCLVAAGNAPLLTRGDVVTRPVTDVAPSRLVLAWRAEDTRPLVRGYASAAAKLAEGRN</sequence>
<evidence type="ECO:0000259" key="5">
    <source>
        <dbReference type="PROSITE" id="PS50931"/>
    </source>
</evidence>
<dbReference type="InterPro" id="IPR000847">
    <property type="entry name" value="LysR_HTH_N"/>
</dbReference>
<dbReference type="Pfam" id="PF00126">
    <property type="entry name" value="HTH_1"/>
    <property type="match status" value="1"/>
</dbReference>
<dbReference type="Pfam" id="PF03466">
    <property type="entry name" value="LysR_substrate"/>
    <property type="match status" value="1"/>
</dbReference>
<dbReference type="AlphaFoldDB" id="A0A941EW52"/>